<sequence length="98" mass="11467">MDIICEHILASFKHPRGARPFLHLIENLCLKACPTLKKLCQVEVKNGVCTASTIRRIIAIHKNKVRLKRLKSNKKVKQRLKTWMTVLKKKKERKIMSH</sequence>
<accession>A0A9I9CUV8</accession>
<dbReference type="Gramene" id="MELO3C008954.2.1">
    <property type="protein sequence ID" value="MELO3C008954.2.1"/>
    <property type="gene ID" value="MELO3C008954.2"/>
</dbReference>
<dbReference type="AlphaFoldDB" id="A0A9I9CUV8"/>
<name>A0A9I9CUV8_CUCME</name>
<reference evidence="1" key="1">
    <citation type="submission" date="2023-03" db="UniProtKB">
        <authorList>
            <consortium name="EnsemblPlants"/>
        </authorList>
    </citation>
    <scope>IDENTIFICATION</scope>
</reference>
<evidence type="ECO:0000313" key="1">
    <source>
        <dbReference type="EnsemblPlants" id="MELO3C008954.2.1"/>
    </source>
</evidence>
<proteinExistence type="predicted"/>
<protein>
    <submittedName>
        <fullName evidence="1">Uncharacterized protein</fullName>
    </submittedName>
</protein>
<organism evidence="1">
    <name type="scientific">Cucumis melo</name>
    <name type="common">Muskmelon</name>
    <dbReference type="NCBI Taxonomy" id="3656"/>
    <lineage>
        <taxon>Eukaryota</taxon>
        <taxon>Viridiplantae</taxon>
        <taxon>Streptophyta</taxon>
        <taxon>Embryophyta</taxon>
        <taxon>Tracheophyta</taxon>
        <taxon>Spermatophyta</taxon>
        <taxon>Magnoliopsida</taxon>
        <taxon>eudicotyledons</taxon>
        <taxon>Gunneridae</taxon>
        <taxon>Pentapetalae</taxon>
        <taxon>rosids</taxon>
        <taxon>fabids</taxon>
        <taxon>Cucurbitales</taxon>
        <taxon>Cucurbitaceae</taxon>
        <taxon>Benincaseae</taxon>
        <taxon>Cucumis</taxon>
    </lineage>
</organism>
<dbReference type="EnsemblPlants" id="MELO3C008954.2.1">
    <property type="protein sequence ID" value="MELO3C008954.2.1"/>
    <property type="gene ID" value="MELO3C008954.2"/>
</dbReference>